<gene>
    <name evidence="4" type="ORF">G9H61_10655</name>
</gene>
<evidence type="ECO:0000313" key="4">
    <source>
        <dbReference type="EMBL" id="MCZ2475910.1"/>
    </source>
</evidence>
<keyword evidence="2" id="KW-0378">Hydrolase</keyword>
<evidence type="ECO:0000259" key="3">
    <source>
        <dbReference type="Pfam" id="PF00884"/>
    </source>
</evidence>
<reference evidence="4 5" key="1">
    <citation type="submission" date="2020-03" db="EMBL/GenBank/DDBJ databases">
        <authorList>
            <person name="Pitt A."/>
            <person name="Hahn M.W."/>
        </authorList>
    </citation>
    <scope>NUCLEOTIDE SEQUENCE [LARGE SCALE GENOMIC DNA]</scope>
    <source>
        <strain evidence="4 5">5A-MARBSE</strain>
    </source>
</reference>
<evidence type="ECO:0000256" key="2">
    <source>
        <dbReference type="ARBA" id="ARBA00022801"/>
    </source>
</evidence>
<name>A0ABT4JI22_9BACT</name>
<dbReference type="CDD" id="cd16025">
    <property type="entry name" value="PAS_like"/>
    <property type="match status" value="1"/>
</dbReference>
<sequence>MKKYLLLGMIFFGFQALLFAQKTRPNIILILADDMGFSDIGVFGSEIKTPNIDLLGKKGAIFTQFYNAGRCCPSRASLLTGMYPHQAGMGGMVNTGDYDRTKTGSYQGFLNVDTPTIAEELKKNGYATYMTGKWHVGEKKPDWPNQRGFDHFYGLISGANSYYELLPKRQLIEDNEPFTPTPNYYFTDAISAKSVSYLQQNKSTGKPFFLYVAYTAPHWPIHAPQDLIDSYKSKYTQGWEALRKQRFENQKKLGLQVSGGTLPPSDPALASFEKESDKNIWIEKMATYAAMVDKMDQGIGQLIQALKANGTFDNTVIFFLSDNGACHEVLDDRSSKDLGPEKYKASLSTKIGAPGSYTTYGKEWAYASNTPFRMYKHWMHEGGISTPLVVSYPNGIKKNIQSEQLGHIMDIFPTIMELTQTKTTKIVEGKSLVPIFKQRKREAQPFIAWEHFGNRAIREGNWKLVWDNEIKAWELYNVRKDRIETKNLATLNPEKYQYLLAKYAAWATKMQVK</sequence>
<feature type="domain" description="Sulfatase N-terminal" evidence="3">
    <location>
        <begin position="25"/>
        <end position="420"/>
    </location>
</feature>
<evidence type="ECO:0000313" key="5">
    <source>
        <dbReference type="Proteomes" id="UP001321186"/>
    </source>
</evidence>
<proteinExistence type="inferred from homology"/>
<dbReference type="InterPro" id="IPR050738">
    <property type="entry name" value="Sulfatase"/>
</dbReference>
<comment type="caution">
    <text evidence="4">The sequence shown here is derived from an EMBL/GenBank/DDBJ whole genome shotgun (WGS) entry which is preliminary data.</text>
</comment>
<protein>
    <submittedName>
        <fullName evidence="4">Arylsulfatase</fullName>
    </submittedName>
</protein>
<comment type="similarity">
    <text evidence="1">Belongs to the sulfatase family.</text>
</comment>
<dbReference type="Proteomes" id="UP001321186">
    <property type="component" value="Unassembled WGS sequence"/>
</dbReference>
<dbReference type="RefSeq" id="WP_269010507.1">
    <property type="nucleotide sequence ID" value="NZ_JAANOH010000004.1"/>
</dbReference>
<dbReference type="Gene3D" id="3.30.1120.10">
    <property type="match status" value="1"/>
</dbReference>
<evidence type="ECO:0000256" key="1">
    <source>
        <dbReference type="ARBA" id="ARBA00008779"/>
    </source>
</evidence>
<keyword evidence="5" id="KW-1185">Reference proteome</keyword>
<dbReference type="Pfam" id="PF00884">
    <property type="entry name" value="Sulfatase"/>
    <property type="match status" value="1"/>
</dbReference>
<dbReference type="InterPro" id="IPR017850">
    <property type="entry name" value="Alkaline_phosphatase_core_sf"/>
</dbReference>
<dbReference type="PANTHER" id="PTHR42693">
    <property type="entry name" value="ARYLSULFATASE FAMILY MEMBER"/>
    <property type="match status" value="1"/>
</dbReference>
<dbReference type="SUPFAM" id="SSF53649">
    <property type="entry name" value="Alkaline phosphatase-like"/>
    <property type="match status" value="1"/>
</dbReference>
<dbReference type="PANTHER" id="PTHR42693:SF53">
    <property type="entry name" value="ENDO-4-O-SULFATASE"/>
    <property type="match status" value="1"/>
</dbReference>
<dbReference type="EMBL" id="JAANOH010000004">
    <property type="protein sequence ID" value="MCZ2475910.1"/>
    <property type="molecule type" value="Genomic_DNA"/>
</dbReference>
<dbReference type="InterPro" id="IPR000917">
    <property type="entry name" value="Sulfatase_N"/>
</dbReference>
<organism evidence="4 5">
    <name type="scientific">Aquirufa ecclesiirivi</name>
    <dbReference type="NCBI Taxonomy" id="2715124"/>
    <lineage>
        <taxon>Bacteria</taxon>
        <taxon>Pseudomonadati</taxon>
        <taxon>Bacteroidota</taxon>
        <taxon>Cytophagia</taxon>
        <taxon>Cytophagales</taxon>
        <taxon>Flectobacillaceae</taxon>
        <taxon>Aquirufa</taxon>
    </lineage>
</organism>
<dbReference type="Gene3D" id="3.40.720.10">
    <property type="entry name" value="Alkaline Phosphatase, subunit A"/>
    <property type="match status" value="1"/>
</dbReference>
<accession>A0ABT4JI22</accession>